<reference evidence="1" key="2">
    <citation type="submission" date="2018-03" db="EMBL/GenBank/DDBJ databases">
        <title>The Triticum urartu genome reveals the dynamic nature of wheat genome evolution.</title>
        <authorList>
            <person name="Ling H."/>
            <person name="Ma B."/>
            <person name="Shi X."/>
            <person name="Liu H."/>
            <person name="Dong L."/>
            <person name="Sun H."/>
            <person name="Cao Y."/>
            <person name="Gao Q."/>
            <person name="Zheng S."/>
            <person name="Li Y."/>
            <person name="Yu Y."/>
            <person name="Du H."/>
            <person name="Qi M."/>
            <person name="Li Y."/>
            <person name="Yu H."/>
            <person name="Cui Y."/>
            <person name="Wang N."/>
            <person name="Chen C."/>
            <person name="Wu H."/>
            <person name="Zhao Y."/>
            <person name="Zhang J."/>
            <person name="Li Y."/>
            <person name="Zhou W."/>
            <person name="Zhang B."/>
            <person name="Hu W."/>
            <person name="Eijk M."/>
            <person name="Tang J."/>
            <person name="Witsenboer H."/>
            <person name="Zhao S."/>
            <person name="Li Z."/>
            <person name="Zhang A."/>
            <person name="Wang D."/>
            <person name="Liang C."/>
        </authorList>
    </citation>
    <scope>NUCLEOTIDE SEQUENCE [LARGE SCALE GENOMIC DNA]</scope>
    <source>
        <strain evidence="1">cv. G1812</strain>
    </source>
</reference>
<protein>
    <submittedName>
        <fullName evidence="1">Uncharacterized protein</fullName>
    </submittedName>
</protein>
<proteinExistence type="predicted"/>
<evidence type="ECO:0000313" key="2">
    <source>
        <dbReference type="Proteomes" id="UP000015106"/>
    </source>
</evidence>
<dbReference type="Gramene" id="TuG1812G0500001259.01.T01">
    <property type="protein sequence ID" value="TuG1812G0500001259.01.T01.cds246591"/>
    <property type="gene ID" value="TuG1812G0500001259.01"/>
</dbReference>
<name>A0A8R7UGX8_TRIUA</name>
<reference evidence="1" key="3">
    <citation type="submission" date="2022-06" db="UniProtKB">
        <authorList>
            <consortium name="EnsemblPlants"/>
        </authorList>
    </citation>
    <scope>IDENTIFICATION</scope>
</reference>
<reference evidence="2" key="1">
    <citation type="journal article" date="2013" name="Nature">
        <title>Draft genome of the wheat A-genome progenitor Triticum urartu.</title>
        <authorList>
            <person name="Ling H.Q."/>
            <person name="Zhao S."/>
            <person name="Liu D."/>
            <person name="Wang J."/>
            <person name="Sun H."/>
            <person name="Zhang C."/>
            <person name="Fan H."/>
            <person name="Li D."/>
            <person name="Dong L."/>
            <person name="Tao Y."/>
            <person name="Gao C."/>
            <person name="Wu H."/>
            <person name="Li Y."/>
            <person name="Cui Y."/>
            <person name="Guo X."/>
            <person name="Zheng S."/>
            <person name="Wang B."/>
            <person name="Yu K."/>
            <person name="Liang Q."/>
            <person name="Yang W."/>
            <person name="Lou X."/>
            <person name="Chen J."/>
            <person name="Feng M."/>
            <person name="Jian J."/>
            <person name="Zhang X."/>
            <person name="Luo G."/>
            <person name="Jiang Y."/>
            <person name="Liu J."/>
            <person name="Wang Z."/>
            <person name="Sha Y."/>
            <person name="Zhang B."/>
            <person name="Wu H."/>
            <person name="Tang D."/>
            <person name="Shen Q."/>
            <person name="Xue P."/>
            <person name="Zou S."/>
            <person name="Wang X."/>
            <person name="Liu X."/>
            <person name="Wang F."/>
            <person name="Yang Y."/>
            <person name="An X."/>
            <person name="Dong Z."/>
            <person name="Zhang K."/>
            <person name="Zhang X."/>
            <person name="Luo M.C."/>
            <person name="Dvorak J."/>
            <person name="Tong Y."/>
            <person name="Wang J."/>
            <person name="Yang H."/>
            <person name="Li Z."/>
            <person name="Wang D."/>
            <person name="Zhang A."/>
            <person name="Wang J."/>
        </authorList>
    </citation>
    <scope>NUCLEOTIDE SEQUENCE</scope>
    <source>
        <strain evidence="2">cv. G1812</strain>
    </source>
</reference>
<evidence type="ECO:0000313" key="1">
    <source>
        <dbReference type="EnsemblPlants" id="TuG1812G0500001259.01.T01.cds246591"/>
    </source>
</evidence>
<organism evidence="1 2">
    <name type="scientific">Triticum urartu</name>
    <name type="common">Red wild einkorn</name>
    <name type="synonym">Crithodium urartu</name>
    <dbReference type="NCBI Taxonomy" id="4572"/>
    <lineage>
        <taxon>Eukaryota</taxon>
        <taxon>Viridiplantae</taxon>
        <taxon>Streptophyta</taxon>
        <taxon>Embryophyta</taxon>
        <taxon>Tracheophyta</taxon>
        <taxon>Spermatophyta</taxon>
        <taxon>Magnoliopsida</taxon>
        <taxon>Liliopsida</taxon>
        <taxon>Poales</taxon>
        <taxon>Poaceae</taxon>
        <taxon>BOP clade</taxon>
        <taxon>Pooideae</taxon>
        <taxon>Triticodae</taxon>
        <taxon>Triticeae</taxon>
        <taxon>Triticinae</taxon>
        <taxon>Triticum</taxon>
    </lineage>
</organism>
<dbReference type="AlphaFoldDB" id="A0A8R7UGX8"/>
<sequence>MVEVPLRKLRHGLHDDQGNSQIQLAMCKAVKNMHQDSLLFFMEVRSLYSASEIATRFLKQLRVEYNVNLFSQKTCNF</sequence>
<dbReference type="Proteomes" id="UP000015106">
    <property type="component" value="Chromosome 5"/>
</dbReference>
<accession>A0A8R7UGX8</accession>
<keyword evidence="2" id="KW-1185">Reference proteome</keyword>
<dbReference type="EnsemblPlants" id="TuG1812G0500001259.01.T01">
    <property type="protein sequence ID" value="TuG1812G0500001259.01.T01.cds246591"/>
    <property type="gene ID" value="TuG1812G0500001259.01"/>
</dbReference>